<protein>
    <recommendedName>
        <fullName evidence="3">CCHC-type domain-containing protein</fullName>
    </recommendedName>
</protein>
<keyword evidence="5" id="KW-1185">Reference proteome</keyword>
<dbReference type="Proteomes" id="UP001187471">
    <property type="component" value="Unassembled WGS sequence"/>
</dbReference>
<comment type="caution">
    <text evidence="4">The sequence shown here is derived from an EMBL/GenBank/DDBJ whole genome shotgun (WGS) entry which is preliminary data.</text>
</comment>
<feature type="domain" description="CCHC-type" evidence="3">
    <location>
        <begin position="164"/>
        <end position="179"/>
    </location>
</feature>
<evidence type="ECO:0000259" key="3">
    <source>
        <dbReference type="PROSITE" id="PS50158"/>
    </source>
</evidence>
<keyword evidence="1" id="KW-0863">Zinc-finger</keyword>
<feature type="region of interest" description="Disordered" evidence="2">
    <location>
        <begin position="91"/>
        <end position="153"/>
    </location>
</feature>
<dbReference type="GO" id="GO:0008270">
    <property type="term" value="F:zinc ion binding"/>
    <property type="evidence" value="ECO:0007669"/>
    <property type="project" value="UniProtKB-KW"/>
</dbReference>
<keyword evidence="1" id="KW-0479">Metal-binding</keyword>
<feature type="compositionally biased region" description="Basic and acidic residues" evidence="2">
    <location>
        <begin position="93"/>
        <end position="102"/>
    </location>
</feature>
<dbReference type="InterPro" id="IPR013103">
    <property type="entry name" value="RVT_2"/>
</dbReference>
<dbReference type="Pfam" id="PF14223">
    <property type="entry name" value="Retrotran_gag_2"/>
    <property type="match status" value="1"/>
</dbReference>
<proteinExistence type="predicted"/>
<dbReference type="SUPFAM" id="SSF57756">
    <property type="entry name" value="Retrovirus zinc finger-like domains"/>
    <property type="match status" value="1"/>
</dbReference>
<dbReference type="PANTHER" id="PTHR35317:SF28">
    <property type="entry name" value="ZINC FINGER, CCHC-TYPE, RIBONUCLEASE H-LIKE DOMAIN, GAG-PRE-INTEGRASE DOMAIN PROTEIN-RELATED"/>
    <property type="match status" value="1"/>
</dbReference>
<sequence length="349" mass="40308">MKESESVSDYISRVLTTVNQMKRYGDDLKDYWVVGKILRSLDPKFNYVVVAIEESKDLDTMTIEELTGSLQAHEERLKPKQESVEQALQAKLSMKEKDERRGTSQRVRGRGRGRGRGIYGRGSYQQPNKEEKSQDYNQGRGCGRNRGKNWRTNQGRYDKSKVECFTCHENGHYSWECKNNVEEKTNFVESKNEDGDPTLLLACKGDENEEKNLWYLDFGASSHICGKKNLFMELDESFGGNIIFGDSSQVQVKGKGNNPKMFEEFKDEMAREFEMMDIGLMSYYLGIEVRQMEDGIFISQEAYAKEILKRYGMVYCKPVKTPVECGANYPNMEKETKYIPHFSRVLLEA</sequence>
<dbReference type="PANTHER" id="PTHR35317">
    <property type="entry name" value="OS04G0629600 PROTEIN"/>
    <property type="match status" value="1"/>
</dbReference>
<dbReference type="PROSITE" id="PS50158">
    <property type="entry name" value="ZF_CCHC"/>
    <property type="match status" value="1"/>
</dbReference>
<dbReference type="EMBL" id="JAVXUO010002238">
    <property type="protein sequence ID" value="KAK2975101.1"/>
    <property type="molecule type" value="Genomic_DNA"/>
</dbReference>
<gene>
    <name evidence="4" type="ORF">RJ640_002912</name>
</gene>
<dbReference type="Pfam" id="PF07727">
    <property type="entry name" value="RVT_2"/>
    <property type="match status" value="1"/>
</dbReference>
<keyword evidence="1" id="KW-0862">Zinc</keyword>
<dbReference type="InterPro" id="IPR036875">
    <property type="entry name" value="Znf_CCHC_sf"/>
</dbReference>
<accession>A0AA88RA30</accession>
<evidence type="ECO:0000256" key="2">
    <source>
        <dbReference type="SAM" id="MobiDB-lite"/>
    </source>
</evidence>
<evidence type="ECO:0000313" key="5">
    <source>
        <dbReference type="Proteomes" id="UP001187471"/>
    </source>
</evidence>
<dbReference type="AlphaFoldDB" id="A0AA88RA30"/>
<reference evidence="4" key="1">
    <citation type="submission" date="2022-12" db="EMBL/GenBank/DDBJ databases">
        <title>Draft genome assemblies for two species of Escallonia (Escalloniales).</title>
        <authorList>
            <person name="Chanderbali A."/>
            <person name="Dervinis C."/>
            <person name="Anghel I."/>
            <person name="Soltis D."/>
            <person name="Soltis P."/>
            <person name="Zapata F."/>
        </authorList>
    </citation>
    <scope>NUCLEOTIDE SEQUENCE</scope>
    <source>
        <strain evidence="4">UCBG92.1500</strain>
        <tissue evidence="4">Leaf</tissue>
    </source>
</reference>
<evidence type="ECO:0000313" key="4">
    <source>
        <dbReference type="EMBL" id="KAK2975101.1"/>
    </source>
</evidence>
<organism evidence="4 5">
    <name type="scientific">Escallonia rubra</name>
    <dbReference type="NCBI Taxonomy" id="112253"/>
    <lineage>
        <taxon>Eukaryota</taxon>
        <taxon>Viridiplantae</taxon>
        <taxon>Streptophyta</taxon>
        <taxon>Embryophyta</taxon>
        <taxon>Tracheophyta</taxon>
        <taxon>Spermatophyta</taxon>
        <taxon>Magnoliopsida</taxon>
        <taxon>eudicotyledons</taxon>
        <taxon>Gunneridae</taxon>
        <taxon>Pentapetalae</taxon>
        <taxon>asterids</taxon>
        <taxon>campanulids</taxon>
        <taxon>Escalloniales</taxon>
        <taxon>Escalloniaceae</taxon>
        <taxon>Escallonia</taxon>
    </lineage>
</organism>
<dbReference type="InterPro" id="IPR001878">
    <property type="entry name" value="Znf_CCHC"/>
</dbReference>
<evidence type="ECO:0000256" key="1">
    <source>
        <dbReference type="PROSITE-ProRule" id="PRU00047"/>
    </source>
</evidence>
<dbReference type="GO" id="GO:0003676">
    <property type="term" value="F:nucleic acid binding"/>
    <property type="evidence" value="ECO:0007669"/>
    <property type="project" value="InterPro"/>
</dbReference>
<name>A0AA88RA30_9ASTE</name>